<dbReference type="PROSITE" id="PS51197">
    <property type="entry name" value="HTH_RRF2_2"/>
    <property type="match status" value="1"/>
</dbReference>
<dbReference type="InterPro" id="IPR036390">
    <property type="entry name" value="WH_DNA-bd_sf"/>
</dbReference>
<dbReference type="AlphaFoldDB" id="A0A0G1Y1J2"/>
<proteinExistence type="predicted"/>
<dbReference type="GO" id="GO:0005829">
    <property type="term" value="C:cytosol"/>
    <property type="evidence" value="ECO:0007669"/>
    <property type="project" value="TreeGrafter"/>
</dbReference>
<dbReference type="InterPro" id="IPR036388">
    <property type="entry name" value="WH-like_DNA-bd_sf"/>
</dbReference>
<gene>
    <name evidence="1" type="ORF">UY44_C0007G0029</name>
</gene>
<protein>
    <submittedName>
        <fullName evidence="1">Transcriptional regulator, BadM/Rrf2 family</fullName>
    </submittedName>
</protein>
<evidence type="ECO:0000313" key="1">
    <source>
        <dbReference type="EMBL" id="KKW08767.1"/>
    </source>
</evidence>
<dbReference type="PANTHER" id="PTHR33221">
    <property type="entry name" value="WINGED HELIX-TURN-HELIX TRANSCRIPTIONAL REGULATOR, RRF2 FAMILY"/>
    <property type="match status" value="1"/>
</dbReference>
<dbReference type="SUPFAM" id="SSF46785">
    <property type="entry name" value="Winged helix' DNA-binding domain"/>
    <property type="match status" value="1"/>
</dbReference>
<dbReference type="GO" id="GO:0003700">
    <property type="term" value="F:DNA-binding transcription factor activity"/>
    <property type="evidence" value="ECO:0007669"/>
    <property type="project" value="TreeGrafter"/>
</dbReference>
<evidence type="ECO:0000313" key="2">
    <source>
        <dbReference type="Proteomes" id="UP000033965"/>
    </source>
</evidence>
<dbReference type="InterPro" id="IPR000944">
    <property type="entry name" value="Tscrpt_reg_Rrf2"/>
</dbReference>
<comment type="caution">
    <text evidence="1">The sequence shown here is derived from an EMBL/GenBank/DDBJ whole genome shotgun (WGS) entry which is preliminary data.</text>
</comment>
<dbReference type="Proteomes" id="UP000033965">
    <property type="component" value="Unassembled WGS sequence"/>
</dbReference>
<reference evidence="1" key="1">
    <citation type="journal article" date="2015" name="Nature">
        <title>rRNA introns, odd ribosomes, and small enigmatic genomes across a large radiation of phyla.</title>
        <authorList>
            <person name="Brown C.T."/>
            <person name="Hug L.A."/>
            <person name="Thomas B.C."/>
            <person name="Sharon I."/>
            <person name="Castelle C.J."/>
            <person name="Singh A."/>
            <person name="Wilkins M.J."/>
            <person name="Williams K.H."/>
            <person name="Banfield J.F."/>
        </authorList>
    </citation>
    <scope>NUCLEOTIDE SEQUENCE [LARGE SCALE GENOMIC DNA]</scope>
</reference>
<organism evidence="1 2">
    <name type="scientific">Candidatus Kaiserbacteria bacterium GW2011_GWA2_49_19</name>
    <dbReference type="NCBI Taxonomy" id="1618669"/>
    <lineage>
        <taxon>Bacteria</taxon>
        <taxon>Candidatus Kaiseribacteriota</taxon>
    </lineage>
</organism>
<dbReference type="PANTHER" id="PTHR33221:SF15">
    <property type="entry name" value="HTH-TYPE TRANSCRIPTIONAL REGULATOR YWGB-RELATED"/>
    <property type="match status" value="1"/>
</dbReference>
<dbReference type="PROSITE" id="PS01332">
    <property type="entry name" value="HTH_RRF2_1"/>
    <property type="match status" value="1"/>
</dbReference>
<dbReference type="Gene3D" id="1.10.10.10">
    <property type="entry name" value="Winged helix-like DNA-binding domain superfamily/Winged helix DNA-binding domain"/>
    <property type="match status" value="1"/>
</dbReference>
<sequence>MIRFLRREDYAIVIVGVLAREYKKRLVPLSLIAKEYDISLLFLRNLAHDLRDAGVIKAVEGKNGGYYLTKDPKSVKMGEVLGIFSKGQDFICCPAGKKSEHSRLCPKGKSCFAGNKWRQLNKEFVQKVYKLSLKEFLAHK</sequence>
<name>A0A0G1Y1J2_9BACT</name>
<dbReference type="Pfam" id="PF02082">
    <property type="entry name" value="Rrf2"/>
    <property type="match status" value="1"/>
</dbReference>
<accession>A0A0G1Y1J2</accession>
<dbReference type="EMBL" id="LCPZ01000007">
    <property type="protein sequence ID" value="KKW08767.1"/>
    <property type="molecule type" value="Genomic_DNA"/>
</dbReference>
<dbReference type="InterPro" id="IPR030489">
    <property type="entry name" value="TR_Rrf2-type_CS"/>
</dbReference>
<dbReference type="NCBIfam" id="TIGR00738">
    <property type="entry name" value="rrf2_super"/>
    <property type="match status" value="1"/>
</dbReference>